<evidence type="ECO:0008006" key="3">
    <source>
        <dbReference type="Google" id="ProtNLM"/>
    </source>
</evidence>
<reference evidence="2" key="1">
    <citation type="submission" date="2017-08" db="EMBL/GenBank/DDBJ databases">
        <title>A dynamic microbial community with high functional redundancy inhabits the cold, oxic subseafloor aquifer.</title>
        <authorList>
            <person name="Tully B.J."/>
            <person name="Wheat C.G."/>
            <person name="Glazer B.T."/>
            <person name="Huber J.A."/>
        </authorList>
    </citation>
    <scope>NUCLEOTIDE SEQUENCE [LARGE SCALE GENOMIC DNA]</scope>
</reference>
<evidence type="ECO:0000313" key="2">
    <source>
        <dbReference type="Proteomes" id="UP000218172"/>
    </source>
</evidence>
<dbReference type="InterPro" id="IPR029063">
    <property type="entry name" value="SAM-dependent_MTases_sf"/>
</dbReference>
<proteinExistence type="predicted"/>
<dbReference type="EMBL" id="NVQR01000039">
    <property type="protein sequence ID" value="PCH62431.1"/>
    <property type="molecule type" value="Genomic_DNA"/>
</dbReference>
<sequence>MPEQFLALPSSFRDPSGFLFTHQQHLYRQINSCYAENYQHLMDSGLYAALVKAKLLIPHEEVTLNDFDATTAFKIIQPEKIQYISYPYEWCFSQLKDAALATLRIQKIALRYGMVLKDASAYNIQFHRGKPLLIDTLSFELYREGGAWVAYKQFCQHFLAPLALMSHCDVRLQQLLRTYIDGIPLGLASRLLPKRSYLSYALLSHIHLHAKTQTKYADSALDNDKSKPRPISKTAFSALLAGINSAVEGIHWKLTDTEWGDYYSATNYQTPAMDHKELLVGQFIQSLSPAPLLTHDLGANNGHFSRLAATLGMTVISQDIDPVAVEKNYLAGKKEQQSKILALVLDLTNPSSSMGWALEERMSFLARADSENNLVLALALIHHLCISNNVPLSLAASFFSRCCQHLIIEFVPKGDSQVQRLLASREDIFPDYTQQGFEKAFSQYFKVEKRDNIDDCQRTLYLMSRLP</sequence>
<name>A0A2A4MQV0_9GAMM</name>
<dbReference type="Proteomes" id="UP000218172">
    <property type="component" value="Unassembled WGS sequence"/>
</dbReference>
<comment type="caution">
    <text evidence="1">The sequence shown here is derived from an EMBL/GenBank/DDBJ whole genome shotgun (WGS) entry which is preliminary data.</text>
</comment>
<organism evidence="1 2">
    <name type="scientific">SAR86 cluster bacterium</name>
    <dbReference type="NCBI Taxonomy" id="2030880"/>
    <lineage>
        <taxon>Bacteria</taxon>
        <taxon>Pseudomonadati</taxon>
        <taxon>Pseudomonadota</taxon>
        <taxon>Gammaproteobacteria</taxon>
        <taxon>SAR86 cluster</taxon>
    </lineage>
</organism>
<dbReference type="AlphaFoldDB" id="A0A2A4MQV0"/>
<evidence type="ECO:0000313" key="1">
    <source>
        <dbReference type="EMBL" id="PCH62431.1"/>
    </source>
</evidence>
<dbReference type="Gene3D" id="3.40.50.150">
    <property type="entry name" value="Vaccinia Virus protein VP39"/>
    <property type="match status" value="1"/>
</dbReference>
<protein>
    <recommendedName>
        <fullName evidence="3">SAM-dependent methyltransferase</fullName>
    </recommendedName>
</protein>
<accession>A0A2A4MQV0</accession>
<gene>
    <name evidence="1" type="ORF">COC19_02855</name>
</gene>